<name>A0A662DF75_UNCAE</name>
<sequence length="1108" mass="122922">MKRIGEIFTMLLTISTLTVAIYAKPANKNTNLYENYLSKILLTRVTRTLSNISNWSYWMYYDGKSGIKPDGTSGGIYPRGTAGVIFEDGFIIGGLVDGSPRVVGQTYVTGTVAGWITESGPVSRDDERVKIWRIRPDYKTLTHSQLVQDAAELNMIDPKDVTEDMTKAIMEQYAEDWENWPGDLGAPFIDKNGNGVWDGSDVDEPGIANADQVVWFVCNDMDKAASKALYGSDPIGIEIQVTAWAYAQPGARLGQLIFKRYRIINKSGKTVENAYVAQWCDPDVGDAGDDLLGCDTTLGIGYAYNGYETDNSFDAFGLAPAAIGYDFFQGPLVPGVAGQDLNKNGIDDAEDYGLFEFKKRPGFINLPMTTFAWFSAGSDINDPDLGDYTGTLQWYNMLRGYKPFDDIENPQPWYVGNDPNLGTTKFPLAGDPVTGEGDVDGTGKNFPPGDRRMALCSGPFTFAPGDTQDIVVAIIGGLGDSRLSSVTDLKTTDLVAQKLYDEGFAGIPKAPSPPNVKAIPFENSIVLNWGFDEEAVKATEETEIAGYAFEGYNVYQLPSRSASKDEAVLIATFDKVNGVKKVYGKKFLPEFGEEVIVPVQFGSDRGVQRYIVIEKDYITSLPLYEGNTYYFAVTAYNYNPEPSLIEDKALESPLTAIAVTVQEPKPGDEVSYLPEEEVSVEHKEGPSDGQVRVKVIDPYLVTGHTYEIHFSEVTDTTSELYGKIVWSVLDSNLNEVVVSNQPQVTNVSEGNDAPIFDGVQVIVAGPEPGIKAIVELDPETGEIYDSNLWGSLNNYGRSQGWPTFYIQESSPNFDLSRVDRFGLMTPKDYEIIFTDSDSTLAWDYYTDKVLQDTLTGKPTFLPLTFWRIDLDGTRTRLPVCVLDQNESGTWDRVFEGVFGPGYELLYVYDNAEYKPEDVETYISTDDGTVAPGYGPWGVVYPAVNRLCFGMYKDVDGYADPSELDENGYFWGPPHAGEHIKIITTKPNTENDVFVFRTKAPILGSEELAKEAVKKINVFPNPYYAYNALSDNMYDNYVTFTHLPAKATIRIFTLSGIEVRKLEKDDPNSQFLRWDLKNEKGLPVASGLYIAYVDLPDLKKQKILKFFII</sequence>
<reference evidence="1 2" key="1">
    <citation type="submission" date="2018-06" db="EMBL/GenBank/DDBJ databases">
        <title>Extensive metabolic versatility and redundancy in microbially diverse, dynamic hydrothermal sediments.</title>
        <authorList>
            <person name="Dombrowski N."/>
            <person name="Teske A."/>
            <person name="Baker B.J."/>
        </authorList>
    </citation>
    <scope>NUCLEOTIDE SEQUENCE [LARGE SCALE GENOMIC DNA]</scope>
    <source>
        <strain evidence="1">B3_G15</strain>
    </source>
</reference>
<dbReference type="Proteomes" id="UP000280417">
    <property type="component" value="Unassembled WGS sequence"/>
</dbReference>
<comment type="caution">
    <text evidence="1">The sequence shown here is derived from an EMBL/GenBank/DDBJ whole genome shotgun (WGS) entry which is preliminary data.</text>
</comment>
<proteinExistence type="predicted"/>
<protein>
    <recommendedName>
        <fullName evidence="3">T9SS type A sorting domain-containing protein</fullName>
    </recommendedName>
</protein>
<dbReference type="AlphaFoldDB" id="A0A662DF75"/>
<organism evidence="1 2">
    <name type="scientific">Aerophobetes bacterium</name>
    <dbReference type="NCBI Taxonomy" id="2030807"/>
    <lineage>
        <taxon>Bacteria</taxon>
        <taxon>Candidatus Aerophobota</taxon>
    </lineage>
</organism>
<evidence type="ECO:0000313" key="1">
    <source>
        <dbReference type="EMBL" id="RLE14125.1"/>
    </source>
</evidence>
<dbReference type="EMBL" id="QMQA01000059">
    <property type="protein sequence ID" value="RLE14125.1"/>
    <property type="molecule type" value="Genomic_DNA"/>
</dbReference>
<dbReference type="Gene3D" id="2.60.40.4070">
    <property type="match status" value="1"/>
</dbReference>
<evidence type="ECO:0000313" key="2">
    <source>
        <dbReference type="Proteomes" id="UP000280417"/>
    </source>
</evidence>
<accession>A0A662DF75</accession>
<gene>
    <name evidence="1" type="ORF">DRJ04_02995</name>
</gene>
<feature type="non-terminal residue" evidence="1">
    <location>
        <position position="1108"/>
    </location>
</feature>
<evidence type="ECO:0008006" key="3">
    <source>
        <dbReference type="Google" id="ProtNLM"/>
    </source>
</evidence>